<dbReference type="CDD" id="cd12162">
    <property type="entry name" value="2-Hacid_dh_4"/>
    <property type="match status" value="1"/>
</dbReference>
<evidence type="ECO:0000313" key="7">
    <source>
        <dbReference type="EMBL" id="NBD22522.1"/>
    </source>
</evidence>
<evidence type="ECO:0000259" key="6">
    <source>
        <dbReference type="Pfam" id="PF02826"/>
    </source>
</evidence>
<keyword evidence="3" id="KW-0520">NAD</keyword>
<protein>
    <submittedName>
        <fullName evidence="7">D-2-hydroxyacid dehydrogenase</fullName>
    </submittedName>
</protein>
<dbReference type="PROSITE" id="PS00670">
    <property type="entry name" value="D_2_HYDROXYACID_DH_2"/>
    <property type="match status" value="1"/>
</dbReference>
<sequence>MKIVVLDGYTLNPGDLDWEAIGGLGELTVYDRTPKEEIATRAAGAEILLTNKTPLSAEIIEGLNELKYIGVLATGYNIVDVEAAAKRGIVVTNVPNYGNNSVAQLVFAFILQHASRVDAHSEAARGGRWAAGPDFMFALSPLHELVGMTLGIVGFGSIGQQVARIALAFGMRIIVHSRSEKSVPGLEQVTFVSTEELFREADAVTLHCPLTADTQGLINAATLSMMKKSALLINTARGGHVVEQDLADALNAGVIAAAGLDVLSAEPPSPANPLLTAANCMITPHIGWATVEARGRLMGIASGNLSAFLQGRAVNRVN</sequence>
<evidence type="ECO:0000256" key="3">
    <source>
        <dbReference type="ARBA" id="ARBA00023027"/>
    </source>
</evidence>
<keyword evidence="2 4" id="KW-0560">Oxidoreductase</keyword>
<evidence type="ECO:0000259" key="5">
    <source>
        <dbReference type="Pfam" id="PF00389"/>
    </source>
</evidence>
<dbReference type="InterPro" id="IPR050418">
    <property type="entry name" value="D-iso_2-hydroxyacid_DH_PdxB"/>
</dbReference>
<dbReference type="RefSeq" id="WP_161740441.1">
    <property type="nucleotide sequence ID" value="NZ_JAAAMV010000001.1"/>
</dbReference>
<keyword evidence="8" id="KW-1185">Reference proteome</keyword>
<evidence type="ECO:0000256" key="1">
    <source>
        <dbReference type="ARBA" id="ARBA00005854"/>
    </source>
</evidence>
<evidence type="ECO:0000256" key="2">
    <source>
        <dbReference type="ARBA" id="ARBA00023002"/>
    </source>
</evidence>
<dbReference type="InterPro" id="IPR006139">
    <property type="entry name" value="D-isomer_2_OHA_DH_cat_dom"/>
</dbReference>
<dbReference type="PROSITE" id="PS00065">
    <property type="entry name" value="D_2_HYDROXYACID_DH_1"/>
    <property type="match status" value="1"/>
</dbReference>
<reference evidence="7 8" key="1">
    <citation type="submission" date="2020-01" db="EMBL/GenBank/DDBJ databases">
        <title>Paenibacillus soybeanensis sp. nov. isolated from the nodules of soybean (Glycine max(L.) Merr).</title>
        <authorList>
            <person name="Wang H."/>
        </authorList>
    </citation>
    <scope>NUCLEOTIDE SEQUENCE [LARGE SCALE GENOMIC DNA]</scope>
    <source>
        <strain evidence="7 8">T1</strain>
    </source>
</reference>
<dbReference type="InterPro" id="IPR006140">
    <property type="entry name" value="D-isomer_DH_NAD-bd"/>
</dbReference>
<organism evidence="7 8">
    <name type="scientific">Paenibacillus glycinis</name>
    <dbReference type="NCBI Taxonomy" id="2697035"/>
    <lineage>
        <taxon>Bacteria</taxon>
        <taxon>Bacillati</taxon>
        <taxon>Bacillota</taxon>
        <taxon>Bacilli</taxon>
        <taxon>Bacillales</taxon>
        <taxon>Paenibacillaceae</taxon>
        <taxon>Paenibacillus</taxon>
    </lineage>
</organism>
<proteinExistence type="inferred from homology"/>
<dbReference type="InterPro" id="IPR029752">
    <property type="entry name" value="D-isomer_DH_CS1"/>
</dbReference>
<feature type="domain" description="D-isomer specific 2-hydroxyacid dehydrogenase catalytic" evidence="5">
    <location>
        <begin position="23"/>
        <end position="318"/>
    </location>
</feature>
<feature type="domain" description="D-isomer specific 2-hydroxyacid dehydrogenase NAD-binding" evidence="6">
    <location>
        <begin position="107"/>
        <end position="287"/>
    </location>
</feature>
<dbReference type="Gene3D" id="3.40.50.720">
    <property type="entry name" value="NAD(P)-binding Rossmann-like Domain"/>
    <property type="match status" value="2"/>
</dbReference>
<dbReference type="InterPro" id="IPR036291">
    <property type="entry name" value="NAD(P)-bd_dom_sf"/>
</dbReference>
<dbReference type="PROSITE" id="PS00671">
    <property type="entry name" value="D_2_HYDROXYACID_DH_3"/>
    <property type="match status" value="1"/>
</dbReference>
<dbReference type="InterPro" id="IPR029753">
    <property type="entry name" value="D-isomer_DH_CS"/>
</dbReference>
<name>A0ABW9XIT8_9BACL</name>
<dbReference type="SUPFAM" id="SSF52283">
    <property type="entry name" value="Formate/glycerate dehydrogenase catalytic domain-like"/>
    <property type="match status" value="1"/>
</dbReference>
<evidence type="ECO:0000313" key="8">
    <source>
        <dbReference type="Proteomes" id="UP000665561"/>
    </source>
</evidence>
<dbReference type="Pfam" id="PF00389">
    <property type="entry name" value="2-Hacid_dh"/>
    <property type="match status" value="1"/>
</dbReference>
<dbReference type="Proteomes" id="UP000665561">
    <property type="component" value="Unassembled WGS sequence"/>
</dbReference>
<dbReference type="Pfam" id="PF02826">
    <property type="entry name" value="2-Hacid_dh_C"/>
    <property type="match status" value="1"/>
</dbReference>
<gene>
    <name evidence="7" type="ORF">GT019_01410</name>
</gene>
<dbReference type="EMBL" id="JAAAMV010000001">
    <property type="protein sequence ID" value="NBD22522.1"/>
    <property type="molecule type" value="Genomic_DNA"/>
</dbReference>
<comment type="caution">
    <text evidence="7">The sequence shown here is derived from an EMBL/GenBank/DDBJ whole genome shotgun (WGS) entry which is preliminary data.</text>
</comment>
<dbReference type="PANTHER" id="PTHR43761">
    <property type="entry name" value="D-ISOMER SPECIFIC 2-HYDROXYACID DEHYDROGENASE FAMILY PROTEIN (AFU_ORTHOLOGUE AFUA_1G13630)"/>
    <property type="match status" value="1"/>
</dbReference>
<dbReference type="SUPFAM" id="SSF51735">
    <property type="entry name" value="NAD(P)-binding Rossmann-fold domains"/>
    <property type="match status" value="1"/>
</dbReference>
<dbReference type="PANTHER" id="PTHR43761:SF1">
    <property type="entry name" value="D-ISOMER SPECIFIC 2-HYDROXYACID DEHYDROGENASE CATALYTIC DOMAIN-CONTAINING PROTEIN-RELATED"/>
    <property type="match status" value="1"/>
</dbReference>
<accession>A0ABW9XIT8</accession>
<comment type="similarity">
    <text evidence="1 4">Belongs to the D-isomer specific 2-hydroxyacid dehydrogenase family.</text>
</comment>
<evidence type="ECO:0000256" key="4">
    <source>
        <dbReference type="RuleBase" id="RU003719"/>
    </source>
</evidence>